<dbReference type="PANTHER" id="PTHR46400:SF5">
    <property type="entry name" value="RING-TYPE DOMAIN-CONTAINING PROTEIN"/>
    <property type="match status" value="1"/>
</dbReference>
<protein>
    <submittedName>
        <fullName evidence="3">Cytochrome c-type bioproteinsis ccda-like chloroplastic protein 2-like isoform X1</fullName>
    </submittedName>
</protein>
<comment type="caution">
    <text evidence="3">The sequence shown here is derived from an EMBL/GenBank/DDBJ whole genome shotgun (WGS) entry which is preliminary data.</text>
</comment>
<evidence type="ECO:0000313" key="4">
    <source>
        <dbReference type="Proteomes" id="UP000436088"/>
    </source>
</evidence>
<dbReference type="InterPro" id="IPR013083">
    <property type="entry name" value="Znf_RING/FYVE/PHD"/>
</dbReference>
<dbReference type="Pfam" id="PF13639">
    <property type="entry name" value="zf-RING_2"/>
    <property type="match status" value="1"/>
</dbReference>
<dbReference type="PANTHER" id="PTHR46400">
    <property type="entry name" value="RING/U-BOX SUPERFAMILY PROTEIN"/>
    <property type="match status" value="1"/>
</dbReference>
<gene>
    <name evidence="3" type="ORF">F3Y22_tig00110557pilonHSYRG00129</name>
</gene>
<organism evidence="3 4">
    <name type="scientific">Hibiscus syriacus</name>
    <name type="common">Rose of Sharon</name>
    <dbReference type="NCBI Taxonomy" id="106335"/>
    <lineage>
        <taxon>Eukaryota</taxon>
        <taxon>Viridiplantae</taxon>
        <taxon>Streptophyta</taxon>
        <taxon>Embryophyta</taxon>
        <taxon>Tracheophyta</taxon>
        <taxon>Spermatophyta</taxon>
        <taxon>Magnoliopsida</taxon>
        <taxon>eudicotyledons</taxon>
        <taxon>Gunneridae</taxon>
        <taxon>Pentapetalae</taxon>
        <taxon>rosids</taxon>
        <taxon>malvids</taxon>
        <taxon>Malvales</taxon>
        <taxon>Malvaceae</taxon>
        <taxon>Malvoideae</taxon>
        <taxon>Hibiscus</taxon>
    </lineage>
</organism>
<keyword evidence="4" id="KW-1185">Reference proteome</keyword>
<dbReference type="GO" id="GO:0004842">
    <property type="term" value="F:ubiquitin-protein transferase activity"/>
    <property type="evidence" value="ECO:0007669"/>
    <property type="project" value="InterPro"/>
</dbReference>
<feature type="region of interest" description="Disordered" evidence="1">
    <location>
        <begin position="287"/>
        <end position="306"/>
    </location>
</feature>
<dbReference type="GO" id="GO:0016567">
    <property type="term" value="P:protein ubiquitination"/>
    <property type="evidence" value="ECO:0007669"/>
    <property type="project" value="InterPro"/>
</dbReference>
<proteinExistence type="predicted"/>
<sequence length="385" mass="44780">MRFVGFLEMSWDPHMEVQYIHSNYPYNSAGSFMEYFEGLTHQHVNFIFNGATHAQESVYPPMTSNFYKFGLSDSGSISYYDHDNDHSYEVNNHELCIDEFRRASENSSSMSNQQSAAMNVEWERNTNSTSRENSVDCPRRQHDAHDYQVIWQDCVDPDNMTYEELLELGESVGTQSRGLSQELISLLPVSKYKCSLFSRKKSKNERCVICQMEYKRGERRITLPCKHVYHAGCGTKWLSINKWTSSFEVHCISQTNPNTSRETTNCDGDLEFYIKVRSTSVVDDYKSYEYSSPPPPHHPKDKHSPRPCYYNSPPPYYYKSPPPSSPSPLPLYYYKSPPPPSPIHHLLLTFTSHRLHRLLVPHHHTTTNHHLHHLLTFISHHHPLT</sequence>
<feature type="domain" description="RING-type" evidence="2">
    <location>
        <begin position="206"/>
        <end position="242"/>
    </location>
</feature>
<dbReference type="SUPFAM" id="SSF57850">
    <property type="entry name" value="RING/U-box"/>
    <property type="match status" value="1"/>
</dbReference>
<dbReference type="FunFam" id="3.30.40.10:FF:000226">
    <property type="entry name" value="E3 ubiquitin ligase BIG BROTHER"/>
    <property type="match status" value="1"/>
</dbReference>
<reference evidence="3" key="1">
    <citation type="submission" date="2019-09" db="EMBL/GenBank/DDBJ databases">
        <title>Draft genome information of white flower Hibiscus syriacus.</title>
        <authorList>
            <person name="Kim Y.-M."/>
        </authorList>
    </citation>
    <scope>NUCLEOTIDE SEQUENCE [LARGE SCALE GENOMIC DNA]</scope>
    <source>
        <strain evidence="3">YM2019G1</strain>
    </source>
</reference>
<dbReference type="GO" id="GO:0046621">
    <property type="term" value="P:negative regulation of organ growth"/>
    <property type="evidence" value="ECO:0007669"/>
    <property type="project" value="InterPro"/>
</dbReference>
<dbReference type="GO" id="GO:0031624">
    <property type="term" value="F:ubiquitin conjugating enzyme binding"/>
    <property type="evidence" value="ECO:0007669"/>
    <property type="project" value="TreeGrafter"/>
</dbReference>
<evidence type="ECO:0000256" key="1">
    <source>
        <dbReference type="SAM" id="MobiDB-lite"/>
    </source>
</evidence>
<dbReference type="Gene3D" id="3.30.40.10">
    <property type="entry name" value="Zinc/RING finger domain, C3HC4 (zinc finger)"/>
    <property type="match status" value="1"/>
</dbReference>
<evidence type="ECO:0000313" key="3">
    <source>
        <dbReference type="EMBL" id="KAE8700266.1"/>
    </source>
</evidence>
<name>A0A6A3A8J1_HIBSY</name>
<dbReference type="GO" id="GO:0048437">
    <property type="term" value="P:floral organ development"/>
    <property type="evidence" value="ECO:0007669"/>
    <property type="project" value="TreeGrafter"/>
</dbReference>
<evidence type="ECO:0000259" key="2">
    <source>
        <dbReference type="Pfam" id="PF13639"/>
    </source>
</evidence>
<accession>A0A6A3A8J1</accession>
<dbReference type="EMBL" id="VEPZ02001029">
    <property type="protein sequence ID" value="KAE8700266.1"/>
    <property type="molecule type" value="Genomic_DNA"/>
</dbReference>
<dbReference type="InterPro" id="IPR001841">
    <property type="entry name" value="Znf_RING"/>
</dbReference>
<dbReference type="AlphaFoldDB" id="A0A6A3A8J1"/>
<dbReference type="Proteomes" id="UP000436088">
    <property type="component" value="Unassembled WGS sequence"/>
</dbReference>
<dbReference type="InterPro" id="IPR033276">
    <property type="entry name" value="BB"/>
</dbReference>